<dbReference type="Proteomes" id="UP000030853">
    <property type="component" value="Unassembled WGS sequence"/>
</dbReference>
<dbReference type="InterPro" id="IPR009057">
    <property type="entry name" value="Homeodomain-like_sf"/>
</dbReference>
<evidence type="ECO:0000259" key="4">
    <source>
        <dbReference type="PROSITE" id="PS50977"/>
    </source>
</evidence>
<dbReference type="PANTHER" id="PTHR30055:SF148">
    <property type="entry name" value="TETR-FAMILY TRANSCRIPTIONAL REGULATOR"/>
    <property type="match status" value="1"/>
</dbReference>
<dbReference type="InterPro" id="IPR050109">
    <property type="entry name" value="HTH-type_TetR-like_transc_reg"/>
</dbReference>
<dbReference type="GO" id="GO:0003700">
    <property type="term" value="F:DNA-binding transcription factor activity"/>
    <property type="evidence" value="ECO:0007669"/>
    <property type="project" value="TreeGrafter"/>
</dbReference>
<dbReference type="InterPro" id="IPR001647">
    <property type="entry name" value="HTH_TetR"/>
</dbReference>
<dbReference type="PROSITE" id="PS50977">
    <property type="entry name" value="HTH_TETR_2"/>
    <property type="match status" value="1"/>
</dbReference>
<reference evidence="5 6" key="1">
    <citation type="submission" date="2014-11" db="EMBL/GenBank/DDBJ databases">
        <title>Genome sequencing of Pantoea rodasii ND03.</title>
        <authorList>
            <person name="Muhamad Yunos N.Y."/>
            <person name="Chan K.-G."/>
        </authorList>
    </citation>
    <scope>NUCLEOTIDE SEQUENCE [LARGE SCALE GENOMIC DNA]</scope>
    <source>
        <strain evidence="5 6">ND03</strain>
    </source>
</reference>
<organism evidence="5 6">
    <name type="scientific">Pantoea rodasii</name>
    <dbReference type="NCBI Taxonomy" id="1076549"/>
    <lineage>
        <taxon>Bacteria</taxon>
        <taxon>Pseudomonadati</taxon>
        <taxon>Pseudomonadota</taxon>
        <taxon>Gammaproteobacteria</taxon>
        <taxon>Enterobacterales</taxon>
        <taxon>Erwiniaceae</taxon>
        <taxon>Pantoea</taxon>
    </lineage>
</organism>
<feature type="compositionally biased region" description="Basic and acidic residues" evidence="3">
    <location>
        <begin position="1"/>
        <end position="13"/>
    </location>
</feature>
<feature type="DNA-binding region" description="H-T-H motif" evidence="2">
    <location>
        <begin position="53"/>
        <end position="72"/>
    </location>
</feature>
<evidence type="ECO:0000313" key="6">
    <source>
        <dbReference type="Proteomes" id="UP000030853"/>
    </source>
</evidence>
<gene>
    <name evidence="5" type="ORF">QU24_24860</name>
</gene>
<dbReference type="PANTHER" id="PTHR30055">
    <property type="entry name" value="HTH-TYPE TRANSCRIPTIONAL REGULATOR RUTR"/>
    <property type="match status" value="1"/>
</dbReference>
<protein>
    <submittedName>
        <fullName evidence="5">TetR family transcriptional regulator</fullName>
    </submittedName>
</protein>
<name>A0A0B1QX60_9GAMM</name>
<accession>A0A0B1QX60</accession>
<dbReference type="EMBL" id="JTJJ01000136">
    <property type="protein sequence ID" value="KHJ65378.1"/>
    <property type="molecule type" value="Genomic_DNA"/>
</dbReference>
<evidence type="ECO:0000313" key="5">
    <source>
        <dbReference type="EMBL" id="KHJ65378.1"/>
    </source>
</evidence>
<feature type="domain" description="HTH tetR-type" evidence="4">
    <location>
        <begin position="30"/>
        <end position="90"/>
    </location>
</feature>
<dbReference type="GO" id="GO:0000976">
    <property type="term" value="F:transcription cis-regulatory region binding"/>
    <property type="evidence" value="ECO:0007669"/>
    <property type="project" value="TreeGrafter"/>
</dbReference>
<dbReference type="Gene3D" id="1.10.357.10">
    <property type="entry name" value="Tetracycline Repressor, domain 2"/>
    <property type="match status" value="1"/>
</dbReference>
<keyword evidence="1 2" id="KW-0238">DNA-binding</keyword>
<dbReference type="SUPFAM" id="SSF46689">
    <property type="entry name" value="Homeodomain-like"/>
    <property type="match status" value="1"/>
</dbReference>
<evidence type="ECO:0000256" key="2">
    <source>
        <dbReference type="PROSITE-ProRule" id="PRU00335"/>
    </source>
</evidence>
<dbReference type="Pfam" id="PF00440">
    <property type="entry name" value="TetR_N"/>
    <property type="match status" value="1"/>
</dbReference>
<evidence type="ECO:0000256" key="3">
    <source>
        <dbReference type="SAM" id="MobiDB-lite"/>
    </source>
</evidence>
<feature type="region of interest" description="Disordered" evidence="3">
    <location>
        <begin position="1"/>
        <end position="28"/>
    </location>
</feature>
<dbReference type="RefSeq" id="WP_039336734.1">
    <property type="nucleotide sequence ID" value="NZ_JTJJ01000136.1"/>
</dbReference>
<comment type="caution">
    <text evidence="5">The sequence shown here is derived from an EMBL/GenBank/DDBJ whole genome shotgun (WGS) entry which is preliminary data.</text>
</comment>
<evidence type="ECO:0000256" key="1">
    <source>
        <dbReference type="ARBA" id="ARBA00023125"/>
    </source>
</evidence>
<dbReference type="SUPFAM" id="SSF48498">
    <property type="entry name" value="Tetracyclin repressor-like, C-terminal domain"/>
    <property type="match status" value="1"/>
</dbReference>
<dbReference type="PRINTS" id="PR00455">
    <property type="entry name" value="HTHTETR"/>
</dbReference>
<sequence length="224" mass="24891">MTARKVPADEKSTATKPRRPGRPRGGAINAQQREHLLDITLALYAENGIGETSLNAIARKAGVSPAMLNYYFQSRESLLDVVVEERFLPLRQRLVAHFGPDARDPVTTFSAFIREVADIIATHSWFGPLWMQEVTQGQGGLGQHIKSRFGHAERDRVKGLIEGWQQQGLLNPDLEPQLLMTSILSMVLVPFSRFANEPGYNPDLIVQHTLSLFCHGIGPLKASQ</sequence>
<dbReference type="InterPro" id="IPR036271">
    <property type="entry name" value="Tet_transcr_reg_TetR-rel_C_sf"/>
</dbReference>
<proteinExistence type="predicted"/>
<dbReference type="AlphaFoldDB" id="A0A0B1QX60"/>